<name>A0A0F9IWN6_9ZZZZ</name>
<dbReference type="Pfam" id="PF00107">
    <property type="entry name" value="ADH_zinc_N"/>
    <property type="match status" value="1"/>
</dbReference>
<comment type="caution">
    <text evidence="2">The sequence shown here is derived from an EMBL/GenBank/DDBJ whole genome shotgun (WGS) entry which is preliminary data.</text>
</comment>
<dbReference type="PANTHER" id="PTHR44013">
    <property type="entry name" value="ZINC-TYPE ALCOHOL DEHYDROGENASE-LIKE PROTEIN C16A3.02C"/>
    <property type="match status" value="1"/>
</dbReference>
<dbReference type="EMBL" id="LAZR01012918">
    <property type="protein sequence ID" value="KKM24464.1"/>
    <property type="molecule type" value="Genomic_DNA"/>
</dbReference>
<dbReference type="SMART" id="SM00829">
    <property type="entry name" value="PKS_ER"/>
    <property type="match status" value="1"/>
</dbReference>
<dbReference type="CDD" id="cd08267">
    <property type="entry name" value="MDR1"/>
    <property type="match status" value="1"/>
</dbReference>
<dbReference type="Gene3D" id="3.90.180.10">
    <property type="entry name" value="Medium-chain alcohol dehydrogenases, catalytic domain"/>
    <property type="match status" value="1"/>
</dbReference>
<dbReference type="Pfam" id="PF08240">
    <property type="entry name" value="ADH_N"/>
    <property type="match status" value="1"/>
</dbReference>
<dbReference type="SUPFAM" id="SSF51735">
    <property type="entry name" value="NAD(P)-binding Rossmann-fold domains"/>
    <property type="match status" value="1"/>
</dbReference>
<accession>A0A0F9IWN6</accession>
<feature type="domain" description="Enoyl reductase (ER)" evidence="1">
    <location>
        <begin position="10"/>
        <end position="302"/>
    </location>
</feature>
<gene>
    <name evidence="2" type="ORF">LCGC14_1604860</name>
</gene>
<dbReference type="InterPro" id="IPR013154">
    <property type="entry name" value="ADH-like_N"/>
</dbReference>
<evidence type="ECO:0000313" key="2">
    <source>
        <dbReference type="EMBL" id="KKM24464.1"/>
    </source>
</evidence>
<sequence length="307" mass="33730">MKAIVYIKYGPPDVLQLKEVEKPTPKENEVMVKVYATTVHVGDTILRKGKHPDSKFYTVMLHFMVGLRKPKRHILGMELAGEIEEVGKNVKLFKKGDQIFASTFGVKLGAYVEYKCLPEDGILAIKPVNMSYGEAAAVPNGAPTALNQLRKGNIQSGQEVLIYGASGSVGSFAVQLAKYFGAEVTGVCSTTNLEWVKDLGANKVIDYTKEDFAQSGETYDIIFDAVGKTSSSRCKKALKEKGVFLSVFGSTGKEKVEDLIFLKELIEAGKLKSVIDKTYPFEQIVEAHSYVDKGHKKGNVVITLEHI</sequence>
<dbReference type="SUPFAM" id="SSF50129">
    <property type="entry name" value="GroES-like"/>
    <property type="match status" value="1"/>
</dbReference>
<dbReference type="GO" id="GO:0016491">
    <property type="term" value="F:oxidoreductase activity"/>
    <property type="evidence" value="ECO:0007669"/>
    <property type="project" value="InterPro"/>
</dbReference>
<evidence type="ECO:0000259" key="1">
    <source>
        <dbReference type="SMART" id="SM00829"/>
    </source>
</evidence>
<dbReference type="Pfam" id="PF13602">
    <property type="entry name" value="ADH_zinc_N_2"/>
    <property type="match status" value="1"/>
</dbReference>
<dbReference type="AlphaFoldDB" id="A0A0F9IWN6"/>
<dbReference type="InterPro" id="IPR011032">
    <property type="entry name" value="GroES-like_sf"/>
</dbReference>
<dbReference type="PANTHER" id="PTHR44013:SF1">
    <property type="entry name" value="ZINC-TYPE ALCOHOL DEHYDROGENASE-LIKE PROTEIN C16A3.02C"/>
    <property type="match status" value="1"/>
</dbReference>
<dbReference type="InterPro" id="IPR020843">
    <property type="entry name" value="ER"/>
</dbReference>
<dbReference type="Gene3D" id="3.40.50.720">
    <property type="entry name" value="NAD(P)-binding Rossmann-like Domain"/>
    <property type="match status" value="1"/>
</dbReference>
<dbReference type="InterPro" id="IPR036291">
    <property type="entry name" value="NAD(P)-bd_dom_sf"/>
</dbReference>
<dbReference type="InterPro" id="IPR052733">
    <property type="entry name" value="Chloroplast_QOR"/>
</dbReference>
<protein>
    <recommendedName>
        <fullName evidence="1">Enoyl reductase (ER) domain-containing protein</fullName>
    </recommendedName>
</protein>
<proteinExistence type="predicted"/>
<organism evidence="2">
    <name type="scientific">marine sediment metagenome</name>
    <dbReference type="NCBI Taxonomy" id="412755"/>
    <lineage>
        <taxon>unclassified sequences</taxon>
        <taxon>metagenomes</taxon>
        <taxon>ecological metagenomes</taxon>
    </lineage>
</organism>
<reference evidence="2" key="1">
    <citation type="journal article" date="2015" name="Nature">
        <title>Complex archaea that bridge the gap between prokaryotes and eukaryotes.</title>
        <authorList>
            <person name="Spang A."/>
            <person name="Saw J.H."/>
            <person name="Jorgensen S.L."/>
            <person name="Zaremba-Niedzwiedzka K."/>
            <person name="Martijn J."/>
            <person name="Lind A.E."/>
            <person name="van Eijk R."/>
            <person name="Schleper C."/>
            <person name="Guy L."/>
            <person name="Ettema T.J."/>
        </authorList>
    </citation>
    <scope>NUCLEOTIDE SEQUENCE</scope>
</reference>
<dbReference type="InterPro" id="IPR013149">
    <property type="entry name" value="ADH-like_C"/>
</dbReference>